<gene>
    <name evidence="10" type="ORF">HNP71_001999</name>
</gene>
<keyword evidence="6" id="KW-0472">Membrane</keyword>
<dbReference type="PROSITE" id="PS51257">
    <property type="entry name" value="PROKAR_LIPOPROTEIN"/>
    <property type="match status" value="1"/>
</dbReference>
<reference evidence="10 11" key="1">
    <citation type="submission" date="2020-08" db="EMBL/GenBank/DDBJ databases">
        <title>Genomic Encyclopedia of Type Strains, Phase IV (KMG-IV): sequencing the most valuable type-strain genomes for metagenomic binning, comparative biology and taxonomic classification.</title>
        <authorList>
            <person name="Goeker M."/>
        </authorList>
    </citation>
    <scope>NUCLEOTIDE SEQUENCE [LARGE SCALE GENOMIC DNA]</scope>
    <source>
        <strain evidence="10 11">DSM 27026</strain>
    </source>
</reference>
<dbReference type="Proteomes" id="UP000553706">
    <property type="component" value="Unassembled WGS sequence"/>
</dbReference>
<keyword evidence="11" id="KW-1185">Reference proteome</keyword>
<proteinExistence type="inferred from homology"/>
<protein>
    <submittedName>
        <fullName evidence="10">Flagellar L-ring protein FlgH</fullName>
    </submittedName>
</protein>
<dbReference type="GO" id="GO:0071973">
    <property type="term" value="P:bacterial-type flagellum-dependent cell motility"/>
    <property type="evidence" value="ECO:0007669"/>
    <property type="project" value="InterPro"/>
</dbReference>
<evidence type="ECO:0000256" key="4">
    <source>
        <dbReference type="ARBA" id="ARBA00006929"/>
    </source>
</evidence>
<evidence type="ECO:0000256" key="1">
    <source>
        <dbReference type="ARBA" id="ARBA00002591"/>
    </source>
</evidence>
<comment type="caution">
    <text evidence="10">The sequence shown here is derived from an EMBL/GenBank/DDBJ whole genome shotgun (WGS) entry which is preliminary data.</text>
</comment>
<dbReference type="InterPro" id="IPR000527">
    <property type="entry name" value="Flag_Lring"/>
</dbReference>
<keyword evidence="8" id="KW-0998">Cell outer membrane</keyword>
<dbReference type="GO" id="GO:0009427">
    <property type="term" value="C:bacterial-type flagellum basal body, distal rod, L ring"/>
    <property type="evidence" value="ECO:0007669"/>
    <property type="project" value="InterPro"/>
</dbReference>
<keyword evidence="5 9" id="KW-0732">Signal</keyword>
<evidence type="ECO:0000313" key="11">
    <source>
        <dbReference type="Proteomes" id="UP000553706"/>
    </source>
</evidence>
<evidence type="ECO:0000256" key="7">
    <source>
        <dbReference type="ARBA" id="ARBA00023143"/>
    </source>
</evidence>
<evidence type="ECO:0000256" key="5">
    <source>
        <dbReference type="ARBA" id="ARBA00022729"/>
    </source>
</evidence>
<dbReference type="PRINTS" id="PR01008">
    <property type="entry name" value="FLGLRINGFLGH"/>
</dbReference>
<comment type="subcellular location">
    <subcellularLocation>
        <location evidence="2">Bacterial flagellum basal body</location>
    </subcellularLocation>
    <subcellularLocation>
        <location evidence="3">Cell outer membrane</location>
    </subcellularLocation>
</comment>
<dbReference type="PANTHER" id="PTHR34933">
    <property type="entry name" value="FLAGELLAR L-RING PROTEIN"/>
    <property type="match status" value="1"/>
</dbReference>
<name>A0A840VDF5_9PROT</name>
<sequence>MKPLPTLVALLALAACATKPPGPPALVAPASFPVDVQPQQQVTDGSVFPVATSGSLYEPRRDWRVGNLVTINIVTSSTANNVDDAALKRTGKLADSMTSFMGVPMSFGHINGGSLEPEVNANSDQEYTGAGTNTAANNISGQVEAVITQVDPNGTLALSGRTNVNINGNVISIVVTGYASPEDITANATISSNQVADMNVQYVGNGPINGAHDVPWLHQILNKVSPF</sequence>
<dbReference type="GO" id="GO:0003774">
    <property type="term" value="F:cytoskeletal motor activity"/>
    <property type="evidence" value="ECO:0007669"/>
    <property type="project" value="InterPro"/>
</dbReference>
<feature type="signal peptide" evidence="9">
    <location>
        <begin position="1"/>
        <end position="17"/>
    </location>
</feature>
<dbReference type="RefSeq" id="WP_183266754.1">
    <property type="nucleotide sequence ID" value="NZ_JACHFJ010000009.1"/>
</dbReference>
<dbReference type="EMBL" id="JACHFJ010000009">
    <property type="protein sequence ID" value="MBB5373734.1"/>
    <property type="molecule type" value="Genomic_DNA"/>
</dbReference>
<feature type="chain" id="PRO_5032691445" evidence="9">
    <location>
        <begin position="18"/>
        <end position="227"/>
    </location>
</feature>
<keyword evidence="10" id="KW-0966">Cell projection</keyword>
<evidence type="ECO:0000256" key="2">
    <source>
        <dbReference type="ARBA" id="ARBA00004117"/>
    </source>
</evidence>
<organism evidence="10 11">
    <name type="scientific">Acidocella aromatica</name>
    <dbReference type="NCBI Taxonomy" id="1303579"/>
    <lineage>
        <taxon>Bacteria</taxon>
        <taxon>Pseudomonadati</taxon>
        <taxon>Pseudomonadota</taxon>
        <taxon>Alphaproteobacteria</taxon>
        <taxon>Acetobacterales</taxon>
        <taxon>Acidocellaceae</taxon>
        <taxon>Acidocella</taxon>
    </lineage>
</organism>
<evidence type="ECO:0000256" key="3">
    <source>
        <dbReference type="ARBA" id="ARBA00004442"/>
    </source>
</evidence>
<comment type="similarity">
    <text evidence="4">Belongs to the FlgH family.</text>
</comment>
<keyword evidence="10" id="KW-0969">Cilium</keyword>
<dbReference type="GO" id="GO:0009279">
    <property type="term" value="C:cell outer membrane"/>
    <property type="evidence" value="ECO:0007669"/>
    <property type="project" value="UniProtKB-SubCell"/>
</dbReference>
<keyword evidence="10" id="KW-0282">Flagellum</keyword>
<dbReference type="PANTHER" id="PTHR34933:SF1">
    <property type="entry name" value="FLAGELLAR L-RING PROTEIN"/>
    <property type="match status" value="1"/>
</dbReference>
<keyword evidence="7" id="KW-0975">Bacterial flagellum</keyword>
<dbReference type="AlphaFoldDB" id="A0A840VDF5"/>
<evidence type="ECO:0000256" key="8">
    <source>
        <dbReference type="ARBA" id="ARBA00023237"/>
    </source>
</evidence>
<accession>A0A840VDF5</accession>
<comment type="function">
    <text evidence="1">Assembles around the rod to form the L-ring and probably protects the motor/basal body from shearing forces during rotation.</text>
</comment>
<evidence type="ECO:0000313" key="10">
    <source>
        <dbReference type="EMBL" id="MBB5373734.1"/>
    </source>
</evidence>
<evidence type="ECO:0000256" key="9">
    <source>
        <dbReference type="SAM" id="SignalP"/>
    </source>
</evidence>
<evidence type="ECO:0000256" key="6">
    <source>
        <dbReference type="ARBA" id="ARBA00023136"/>
    </source>
</evidence>
<dbReference type="Pfam" id="PF02107">
    <property type="entry name" value="FlgH"/>
    <property type="match status" value="1"/>
</dbReference>